<comment type="caution">
    <text evidence="4">Lacks conserved residue(s) required for the propagation of feature annotation.</text>
</comment>
<gene>
    <name evidence="6" type="ORF">H0A68_16540</name>
</gene>
<sequence length="404" mass="43975">MPTVQLEPRAHPGATGLVLTGGGARAAYQVGVLSGILDILDPGRTPGFRNPFDIICGSSAGAVNAASLACHANDVHESLRRLELLWGNLHAGKVYHADAPRLLLTGLRWLGLLVAGWAIPATRSRQPRALLDNSPLRALLTKSLDFDQLQRNLDDGYLQTVAITAAAYTTGEHLTFYQSTGSIEPWRRPLRRALPTRLNVDHLMASSSIPFIFPAQSLQVQGLHPWCGDGSMRQLAPLSPAIHLGAQRIMVVGTGHKDDIHPEDQERHPPYPSLAQIGGHALSNIFLDSLSMDVERMQRINDLLALLPANVLKTQSLRPVSIFVMTPSRSLDELALAHIEQLPRAARTLFRVLGVSSSSGPTTGGALISYLLFESGFTQELIRLGRADSMSRVEEVKAFFKETQ</sequence>
<dbReference type="PROSITE" id="PS51635">
    <property type="entry name" value="PNPLA"/>
    <property type="match status" value="1"/>
</dbReference>
<dbReference type="InterPro" id="IPR016035">
    <property type="entry name" value="Acyl_Trfase/lysoPLipase"/>
</dbReference>
<evidence type="ECO:0000256" key="4">
    <source>
        <dbReference type="PROSITE-ProRule" id="PRU01161"/>
    </source>
</evidence>
<evidence type="ECO:0000256" key="1">
    <source>
        <dbReference type="ARBA" id="ARBA00022801"/>
    </source>
</evidence>
<keyword evidence="2 4" id="KW-0442">Lipid degradation</keyword>
<keyword evidence="1 4" id="KW-0378">Hydrolase</keyword>
<feature type="short sequence motif" description="GXSXG" evidence="4">
    <location>
        <begin position="57"/>
        <end position="61"/>
    </location>
</feature>
<dbReference type="GO" id="GO:0016787">
    <property type="term" value="F:hydrolase activity"/>
    <property type="evidence" value="ECO:0007669"/>
    <property type="project" value="UniProtKB-UniRule"/>
</dbReference>
<name>A0A853FEK1_9BURK</name>
<dbReference type="RefSeq" id="WP_129971006.1">
    <property type="nucleotide sequence ID" value="NZ_JACCEW010000006.1"/>
</dbReference>
<protein>
    <submittedName>
        <fullName evidence="6">Patatin-like phospholipase family protein</fullName>
    </submittedName>
</protein>
<feature type="active site" description="Nucleophile" evidence="4">
    <location>
        <position position="59"/>
    </location>
</feature>
<proteinExistence type="predicted"/>
<comment type="caution">
    <text evidence="6">The sequence shown here is derived from an EMBL/GenBank/DDBJ whole genome shotgun (WGS) entry which is preliminary data.</text>
</comment>
<dbReference type="SUPFAM" id="SSF52151">
    <property type="entry name" value="FabD/lysophospholipase-like"/>
    <property type="match status" value="1"/>
</dbReference>
<dbReference type="PANTHER" id="PTHR14226:SF57">
    <property type="entry name" value="BLR7027 PROTEIN"/>
    <property type="match status" value="1"/>
</dbReference>
<dbReference type="GO" id="GO:0016042">
    <property type="term" value="P:lipid catabolic process"/>
    <property type="evidence" value="ECO:0007669"/>
    <property type="project" value="UniProtKB-UniRule"/>
</dbReference>
<dbReference type="Proteomes" id="UP000580517">
    <property type="component" value="Unassembled WGS sequence"/>
</dbReference>
<dbReference type="InterPro" id="IPR002641">
    <property type="entry name" value="PNPLA_dom"/>
</dbReference>
<dbReference type="PANTHER" id="PTHR14226">
    <property type="entry name" value="NEUROPATHY TARGET ESTERASE/SWISS CHEESE D.MELANOGASTER"/>
    <property type="match status" value="1"/>
</dbReference>
<evidence type="ECO:0000313" key="6">
    <source>
        <dbReference type="EMBL" id="NYT38493.1"/>
    </source>
</evidence>
<dbReference type="Gene3D" id="3.40.1090.10">
    <property type="entry name" value="Cytosolic phospholipase A2 catalytic domain"/>
    <property type="match status" value="1"/>
</dbReference>
<reference evidence="6 7" key="1">
    <citation type="submission" date="2020-07" db="EMBL/GenBank/DDBJ databases">
        <title>Taxonomic revisions and descriptions of new bacterial species based on genomic comparisons in the high-G+C-content subgroup of the family Alcaligenaceae.</title>
        <authorList>
            <person name="Szabo A."/>
            <person name="Felfoldi T."/>
        </authorList>
    </citation>
    <scope>NUCLEOTIDE SEQUENCE [LARGE SCALE GENOMIC DNA]</scope>
    <source>
        <strain evidence="6 7">DSM 25264</strain>
    </source>
</reference>
<keyword evidence="3 4" id="KW-0443">Lipid metabolism</keyword>
<evidence type="ECO:0000256" key="3">
    <source>
        <dbReference type="ARBA" id="ARBA00023098"/>
    </source>
</evidence>
<feature type="active site" description="Proton acceptor" evidence="4">
    <location>
        <position position="229"/>
    </location>
</feature>
<feature type="domain" description="PNPLA" evidence="5">
    <location>
        <begin position="17"/>
        <end position="242"/>
    </location>
</feature>
<evidence type="ECO:0000313" key="7">
    <source>
        <dbReference type="Proteomes" id="UP000580517"/>
    </source>
</evidence>
<dbReference type="EMBL" id="JACCEW010000006">
    <property type="protein sequence ID" value="NYT38493.1"/>
    <property type="molecule type" value="Genomic_DNA"/>
</dbReference>
<accession>A0A853FEK1</accession>
<evidence type="ECO:0000259" key="5">
    <source>
        <dbReference type="PROSITE" id="PS51635"/>
    </source>
</evidence>
<dbReference type="InterPro" id="IPR050301">
    <property type="entry name" value="NTE"/>
</dbReference>
<dbReference type="Pfam" id="PF01734">
    <property type="entry name" value="Patatin"/>
    <property type="match status" value="1"/>
</dbReference>
<evidence type="ECO:0000256" key="2">
    <source>
        <dbReference type="ARBA" id="ARBA00022963"/>
    </source>
</evidence>
<dbReference type="OrthoDB" id="9798773at2"/>
<organism evidence="6 7">
    <name type="scientific">Allopusillimonas soli</name>
    <dbReference type="NCBI Taxonomy" id="659016"/>
    <lineage>
        <taxon>Bacteria</taxon>
        <taxon>Pseudomonadati</taxon>
        <taxon>Pseudomonadota</taxon>
        <taxon>Betaproteobacteria</taxon>
        <taxon>Burkholderiales</taxon>
        <taxon>Alcaligenaceae</taxon>
        <taxon>Allopusillimonas</taxon>
    </lineage>
</organism>
<dbReference type="AlphaFoldDB" id="A0A853FEK1"/>
<keyword evidence="7" id="KW-1185">Reference proteome</keyword>